<accession>A0A645GD32</accession>
<organism evidence="1">
    <name type="scientific">bioreactor metagenome</name>
    <dbReference type="NCBI Taxonomy" id="1076179"/>
    <lineage>
        <taxon>unclassified sequences</taxon>
        <taxon>metagenomes</taxon>
        <taxon>ecological metagenomes</taxon>
    </lineage>
</organism>
<protein>
    <submittedName>
        <fullName evidence="1">Uncharacterized protein</fullName>
    </submittedName>
</protein>
<comment type="caution">
    <text evidence="1">The sequence shown here is derived from an EMBL/GenBank/DDBJ whole genome shotgun (WGS) entry which is preliminary data.</text>
</comment>
<gene>
    <name evidence="1" type="ORF">SDC9_169306</name>
</gene>
<proteinExistence type="predicted"/>
<dbReference type="EMBL" id="VSSQ01070026">
    <property type="protein sequence ID" value="MPN21924.1"/>
    <property type="molecule type" value="Genomic_DNA"/>
</dbReference>
<sequence>MEEKENDLYDVSTYKHKGSLSGFIPDAESKMKRSVLDSEIANNNQRLKTGNESRIEQLKTRGFIARDTESKEKLDSQFDEFFRQVFQARTVFGQGAY</sequence>
<name>A0A645GD32_9ZZZZ</name>
<dbReference type="AlphaFoldDB" id="A0A645GD32"/>
<evidence type="ECO:0000313" key="1">
    <source>
        <dbReference type="EMBL" id="MPN21924.1"/>
    </source>
</evidence>
<reference evidence="1" key="1">
    <citation type="submission" date="2019-08" db="EMBL/GenBank/DDBJ databases">
        <authorList>
            <person name="Kucharzyk K."/>
            <person name="Murdoch R.W."/>
            <person name="Higgins S."/>
            <person name="Loffler F."/>
        </authorList>
    </citation>
    <scope>NUCLEOTIDE SEQUENCE</scope>
</reference>